<evidence type="ECO:0000256" key="1">
    <source>
        <dbReference type="ARBA" id="ARBA00006914"/>
    </source>
</evidence>
<dbReference type="InterPro" id="IPR003593">
    <property type="entry name" value="AAA+_ATPase"/>
</dbReference>
<comment type="similarity">
    <text evidence="1">Belongs to the AAA ATPase family.</text>
</comment>
<keyword evidence="2" id="KW-0547">Nucleotide-binding</keyword>
<keyword evidence="7" id="KW-1185">Reference proteome</keyword>
<dbReference type="Pfam" id="PF00004">
    <property type="entry name" value="AAA"/>
    <property type="match status" value="1"/>
</dbReference>
<evidence type="ECO:0000259" key="5">
    <source>
        <dbReference type="SMART" id="SM00382"/>
    </source>
</evidence>
<evidence type="ECO:0000313" key="6">
    <source>
        <dbReference type="EMBL" id="RKN77271.1"/>
    </source>
</evidence>
<dbReference type="Proteomes" id="UP000270343">
    <property type="component" value="Unassembled WGS sequence"/>
</dbReference>
<evidence type="ECO:0000256" key="4">
    <source>
        <dbReference type="SAM" id="MobiDB-lite"/>
    </source>
</evidence>
<dbReference type="Gene3D" id="3.40.50.300">
    <property type="entry name" value="P-loop containing nucleotide triphosphate hydrolases"/>
    <property type="match status" value="1"/>
</dbReference>
<dbReference type="SUPFAM" id="SSF52540">
    <property type="entry name" value="P-loop containing nucleoside triphosphate hydrolases"/>
    <property type="match status" value="1"/>
</dbReference>
<feature type="domain" description="AAA+ ATPase" evidence="5">
    <location>
        <begin position="457"/>
        <end position="589"/>
    </location>
</feature>
<dbReference type="InterPro" id="IPR054472">
    <property type="entry name" value="WHD"/>
</dbReference>
<dbReference type="CDD" id="cd19481">
    <property type="entry name" value="RecA-like_protease"/>
    <property type="match status" value="1"/>
</dbReference>
<evidence type="ECO:0000256" key="3">
    <source>
        <dbReference type="ARBA" id="ARBA00022840"/>
    </source>
</evidence>
<dbReference type="OrthoDB" id="9802352at2"/>
<dbReference type="InterPro" id="IPR027417">
    <property type="entry name" value="P-loop_NTPase"/>
</dbReference>
<reference evidence="6 7" key="1">
    <citation type="journal article" date="2015" name="Antonie Van Leeuwenhoek">
        <title>Streptomyces klenkii sp. nov., isolated from deep marine sediment.</title>
        <authorList>
            <person name="Veyisoglu A."/>
            <person name="Sahin N."/>
        </authorList>
    </citation>
    <scope>NUCLEOTIDE SEQUENCE [LARGE SCALE GENOMIC DNA]</scope>
    <source>
        <strain evidence="6 7">KCTC 29202</strain>
    </source>
</reference>
<dbReference type="RefSeq" id="WP_120752886.1">
    <property type="nucleotide sequence ID" value="NZ_RBAM01000001.1"/>
</dbReference>
<dbReference type="SMART" id="SM00382">
    <property type="entry name" value="AAA"/>
    <property type="match status" value="1"/>
</dbReference>
<dbReference type="InterPro" id="IPR050221">
    <property type="entry name" value="26S_Proteasome_ATPase"/>
</dbReference>
<dbReference type="PANTHER" id="PTHR23073">
    <property type="entry name" value="26S PROTEASOME REGULATORY SUBUNIT"/>
    <property type="match status" value="1"/>
</dbReference>
<name>A0A3B0BXM5_9ACTN</name>
<accession>A0A3B0BXM5</accession>
<comment type="caution">
    <text evidence="6">The sequence shown here is derived from an EMBL/GenBank/DDBJ whole genome shotgun (WGS) entry which is preliminary data.</text>
</comment>
<dbReference type="GO" id="GO:0016887">
    <property type="term" value="F:ATP hydrolysis activity"/>
    <property type="evidence" value="ECO:0007669"/>
    <property type="project" value="InterPro"/>
</dbReference>
<proteinExistence type="inferred from homology"/>
<gene>
    <name evidence="6" type="ORF">D7231_00550</name>
</gene>
<evidence type="ECO:0000256" key="2">
    <source>
        <dbReference type="ARBA" id="ARBA00022741"/>
    </source>
</evidence>
<evidence type="ECO:0000313" key="7">
    <source>
        <dbReference type="Proteomes" id="UP000270343"/>
    </source>
</evidence>
<dbReference type="AlphaFoldDB" id="A0A3B0BXM5"/>
<organism evidence="6 7">
    <name type="scientific">Streptomyces klenkii</name>
    <dbReference type="NCBI Taxonomy" id="1420899"/>
    <lineage>
        <taxon>Bacteria</taxon>
        <taxon>Bacillati</taxon>
        <taxon>Actinomycetota</taxon>
        <taxon>Actinomycetes</taxon>
        <taxon>Kitasatosporales</taxon>
        <taxon>Streptomycetaceae</taxon>
        <taxon>Streptomyces</taxon>
    </lineage>
</organism>
<dbReference type="InterPro" id="IPR003959">
    <property type="entry name" value="ATPase_AAA_core"/>
</dbReference>
<keyword evidence="3 6" id="KW-0067">ATP-binding</keyword>
<feature type="region of interest" description="Disordered" evidence="4">
    <location>
        <begin position="39"/>
        <end position="58"/>
    </location>
</feature>
<dbReference type="EMBL" id="RBAM01000001">
    <property type="protein sequence ID" value="RKN77271.1"/>
    <property type="molecule type" value="Genomic_DNA"/>
</dbReference>
<sequence>MTGAGPEEWQDRNDQYLAAALEWLRLLLHRRIAEAEGKAAAGAKAGGKARGEAPDGDDALSEAWQTMERAAADGPPPALAGLGRLLALSPFEQHTLLLCAAPELDPGVADLCARAQGDAALPFPTFALALSLLPGAAWDVLSPYRGLRYWKLVEVDRSAGQALVTSPLCADERIVNHLRGLDYLDDRLEPLVTLVSPEAAPADPADPPASRQASVDEAVAHWRQPAGTGGRPPVIQLLGPDSEGKRSVAARTAEATGHLLYRLPAAQLPEAAADLDTVARLWQREALLLPLALLLDMDDEAGESATGVTGRVRRFLDRSGGPCMVATRESRPELAAVTAGVDIAPPPPGERAAAWRTVLPPEEADRLAGQFALDLPAIHEITTAHGPDAEAAWHACRARTRPRLGSLAQRLEPRVGWEDIVLPAQETGLLRQVADQVAQRNTVYQRWGFGERIRRGLGISVLFTGPSGTGKTMAAEVLARHLRLDLYRVDLSAAVSKYIGETEKNLRRLFDAAEPGGAILLFDEADALFGKRSDVKDSHDRYANIEVSYLLQRMEAYRGLAILATNQRRALDTAFLRRLRFIVPFGFPGPDERRAMWERAFPPHAPVDGLDTDRLAALPLSGGMIRNIALNAAFTAASAGAAIGMPMVLAAARAELRKLEMPLSEADFAWDGQQGMPEMSA</sequence>
<dbReference type="Pfam" id="PF22977">
    <property type="entry name" value="WHD"/>
    <property type="match status" value="1"/>
</dbReference>
<protein>
    <submittedName>
        <fullName evidence="6">ATP-binding protein</fullName>
    </submittedName>
</protein>
<dbReference type="GO" id="GO:0005524">
    <property type="term" value="F:ATP binding"/>
    <property type="evidence" value="ECO:0007669"/>
    <property type="project" value="UniProtKB-KW"/>
</dbReference>